<dbReference type="CDD" id="cd01448">
    <property type="entry name" value="TST_Repeat_1"/>
    <property type="match status" value="1"/>
</dbReference>
<dbReference type="CDD" id="cd01449">
    <property type="entry name" value="TST_Repeat_2"/>
    <property type="match status" value="1"/>
</dbReference>
<accession>A0A238X586</accession>
<gene>
    <name evidence="5" type="ORF">SAMN06265360_10981</name>
</gene>
<dbReference type="Proteomes" id="UP000198348">
    <property type="component" value="Unassembled WGS sequence"/>
</dbReference>
<dbReference type="PROSITE" id="PS50206">
    <property type="entry name" value="RHODANESE_3"/>
    <property type="match status" value="2"/>
</dbReference>
<keyword evidence="6" id="KW-1185">Reference proteome</keyword>
<evidence type="ECO:0000313" key="6">
    <source>
        <dbReference type="Proteomes" id="UP000198348"/>
    </source>
</evidence>
<keyword evidence="2" id="KW-0677">Repeat</keyword>
<dbReference type="GO" id="GO:0004792">
    <property type="term" value="F:thiosulfate-cyanide sulfurtransferase activity"/>
    <property type="evidence" value="ECO:0007669"/>
    <property type="project" value="InterPro"/>
</dbReference>
<dbReference type="AlphaFoldDB" id="A0A238X586"/>
<evidence type="ECO:0000313" key="5">
    <source>
        <dbReference type="EMBL" id="SNR54077.1"/>
    </source>
</evidence>
<dbReference type="InterPro" id="IPR036873">
    <property type="entry name" value="Rhodanese-like_dom_sf"/>
</dbReference>
<sequence>MSLVGWEGVGRAIGAYESLSFANDLIVATVRGRHVRAWVMCGRRASWHARVGSRRRDLLGQNVRMGPLIGTEKLAAMLEGPAPPVVLDVRWRLAGPPGAESYADGHLPGAVFIDVDTELAGAPGEAGRHPLPEPARLERTLRAAGVTGHRAVVAYDDADGSVAARAWWLLRWAGHTDVAVLDGGYAAWVAEGRPVTTTVPDPPEGDVEVRPGGMPVLDADEAARCARAGTLLDARVPERYSGDTEPVDPRAGHIPGAINAPFTAHTDARRRWREPDDLARYFAELGVRAGAPVGAYCGSGITASAAVLALEVAGFEQQAGLYTGSWSHWSRDPRRPAATGERPG</sequence>
<dbReference type="PROSITE" id="PS00380">
    <property type="entry name" value="RHODANESE_1"/>
    <property type="match status" value="1"/>
</dbReference>
<organism evidence="5 6">
    <name type="scientific">Haloechinothrix alba</name>
    <dbReference type="NCBI Taxonomy" id="664784"/>
    <lineage>
        <taxon>Bacteria</taxon>
        <taxon>Bacillati</taxon>
        <taxon>Actinomycetota</taxon>
        <taxon>Actinomycetes</taxon>
        <taxon>Pseudonocardiales</taxon>
        <taxon>Pseudonocardiaceae</taxon>
        <taxon>Haloechinothrix</taxon>
    </lineage>
</organism>
<dbReference type="SUPFAM" id="SSF52821">
    <property type="entry name" value="Rhodanese/Cell cycle control phosphatase"/>
    <property type="match status" value="2"/>
</dbReference>
<feature type="compositionally biased region" description="Basic and acidic residues" evidence="3">
    <location>
        <begin position="239"/>
        <end position="251"/>
    </location>
</feature>
<dbReference type="PANTHER" id="PTHR11364:SF27">
    <property type="entry name" value="SULFURTRANSFERASE"/>
    <property type="match status" value="1"/>
</dbReference>
<keyword evidence="1 5" id="KW-0808">Transferase</keyword>
<reference evidence="5 6" key="1">
    <citation type="submission" date="2017-06" db="EMBL/GenBank/DDBJ databases">
        <authorList>
            <person name="Kim H.J."/>
            <person name="Triplett B.A."/>
        </authorList>
    </citation>
    <scope>NUCLEOTIDE SEQUENCE [LARGE SCALE GENOMIC DNA]</scope>
    <source>
        <strain evidence="5 6">DSM 45207</strain>
    </source>
</reference>
<feature type="domain" description="Rhodanese" evidence="4">
    <location>
        <begin position="225"/>
        <end position="338"/>
    </location>
</feature>
<dbReference type="PANTHER" id="PTHR11364">
    <property type="entry name" value="THIOSULFATE SULFERTANSFERASE"/>
    <property type="match status" value="1"/>
</dbReference>
<dbReference type="InterPro" id="IPR045078">
    <property type="entry name" value="TST/MPST-like"/>
</dbReference>
<proteinExistence type="predicted"/>
<feature type="region of interest" description="Disordered" evidence="3">
    <location>
        <begin position="239"/>
        <end position="259"/>
    </location>
</feature>
<evidence type="ECO:0000256" key="3">
    <source>
        <dbReference type="SAM" id="MobiDB-lite"/>
    </source>
</evidence>
<evidence type="ECO:0000256" key="1">
    <source>
        <dbReference type="ARBA" id="ARBA00022679"/>
    </source>
</evidence>
<evidence type="ECO:0000259" key="4">
    <source>
        <dbReference type="PROSITE" id="PS50206"/>
    </source>
</evidence>
<dbReference type="InterPro" id="IPR001307">
    <property type="entry name" value="Thiosulphate_STrfase_CS"/>
</dbReference>
<dbReference type="EMBL" id="FZNW01000009">
    <property type="protein sequence ID" value="SNR54077.1"/>
    <property type="molecule type" value="Genomic_DNA"/>
</dbReference>
<feature type="domain" description="Rhodanese" evidence="4">
    <location>
        <begin position="80"/>
        <end position="197"/>
    </location>
</feature>
<dbReference type="Pfam" id="PF00581">
    <property type="entry name" value="Rhodanese"/>
    <property type="match status" value="2"/>
</dbReference>
<dbReference type="Gene3D" id="3.40.250.10">
    <property type="entry name" value="Rhodanese-like domain"/>
    <property type="match status" value="2"/>
</dbReference>
<name>A0A238X586_9PSEU</name>
<keyword evidence="5" id="KW-0670">Pyruvate</keyword>
<dbReference type="SMART" id="SM00450">
    <property type="entry name" value="RHOD"/>
    <property type="match status" value="2"/>
</dbReference>
<protein>
    <submittedName>
        <fullName evidence="5">Thiosulfate/3-mercaptopyruvate sulfurtransferase</fullName>
    </submittedName>
</protein>
<dbReference type="InterPro" id="IPR001763">
    <property type="entry name" value="Rhodanese-like_dom"/>
</dbReference>
<evidence type="ECO:0000256" key="2">
    <source>
        <dbReference type="ARBA" id="ARBA00022737"/>
    </source>
</evidence>